<feature type="active site" description="Charge relay system" evidence="1">
    <location>
        <position position="304"/>
    </location>
</feature>
<dbReference type="RefSeq" id="WP_184785250.1">
    <property type="nucleotide sequence ID" value="NZ_BONT01000064.1"/>
</dbReference>
<gene>
    <name evidence="4" type="ORF">HNR73_000178</name>
</gene>
<dbReference type="EC" id="3.1.1.41" evidence="4"/>
<feature type="active site" description="Charge relay system" evidence="1">
    <location>
        <position position="275"/>
    </location>
</feature>
<evidence type="ECO:0000313" key="5">
    <source>
        <dbReference type="Proteomes" id="UP000548476"/>
    </source>
</evidence>
<protein>
    <submittedName>
        <fullName evidence="4">Cephalosporin-C deacetylase</fullName>
        <ecNumber evidence="4">3.1.1.41</ecNumber>
    </submittedName>
</protein>
<organism evidence="4 5">
    <name type="scientific">Phytomonospora endophytica</name>
    <dbReference type="NCBI Taxonomy" id="714109"/>
    <lineage>
        <taxon>Bacteria</taxon>
        <taxon>Bacillati</taxon>
        <taxon>Actinomycetota</taxon>
        <taxon>Actinomycetes</taxon>
        <taxon>Micromonosporales</taxon>
        <taxon>Micromonosporaceae</taxon>
        <taxon>Phytomonospora</taxon>
    </lineage>
</organism>
<dbReference type="InterPro" id="IPR008391">
    <property type="entry name" value="AXE1_dom"/>
</dbReference>
<dbReference type="AlphaFoldDB" id="A0A841F7Z2"/>
<dbReference type="EMBL" id="JACHGT010000001">
    <property type="protein sequence ID" value="MBB6032336.1"/>
    <property type="molecule type" value="Genomic_DNA"/>
</dbReference>
<name>A0A841F7Z2_9ACTN</name>
<dbReference type="Proteomes" id="UP000548476">
    <property type="component" value="Unassembled WGS sequence"/>
</dbReference>
<dbReference type="PANTHER" id="PTHR40111:SF1">
    <property type="entry name" value="CEPHALOSPORIN-C DEACETYLASE"/>
    <property type="match status" value="1"/>
</dbReference>
<feature type="domain" description="Acetyl xylan esterase" evidence="3">
    <location>
        <begin position="3"/>
        <end position="321"/>
    </location>
</feature>
<dbReference type="InterPro" id="IPR039069">
    <property type="entry name" value="CE7"/>
</dbReference>
<feature type="binding site" evidence="2">
    <location>
        <position position="92"/>
    </location>
    <ligand>
        <name>substrate</name>
    </ligand>
</feature>
<accession>A0A841F7Z2</accession>
<reference evidence="4 5" key="1">
    <citation type="submission" date="2020-08" db="EMBL/GenBank/DDBJ databases">
        <title>Genomic Encyclopedia of Type Strains, Phase IV (KMG-IV): sequencing the most valuable type-strain genomes for metagenomic binning, comparative biology and taxonomic classification.</title>
        <authorList>
            <person name="Goeker M."/>
        </authorList>
    </citation>
    <scope>NUCLEOTIDE SEQUENCE [LARGE SCALE GENOMIC DNA]</scope>
    <source>
        <strain evidence="4 5">YIM 65646</strain>
    </source>
</reference>
<feature type="active site" description="Nucleophile" evidence="1">
    <location>
        <position position="189"/>
    </location>
</feature>
<keyword evidence="5" id="KW-1185">Reference proteome</keyword>
<dbReference type="GO" id="GO:0005976">
    <property type="term" value="P:polysaccharide metabolic process"/>
    <property type="evidence" value="ECO:0007669"/>
    <property type="project" value="TreeGrafter"/>
</dbReference>
<keyword evidence="4" id="KW-0378">Hydrolase</keyword>
<dbReference type="SUPFAM" id="SSF53474">
    <property type="entry name" value="alpha/beta-Hydrolases"/>
    <property type="match status" value="1"/>
</dbReference>
<dbReference type="GO" id="GO:0047739">
    <property type="term" value="F:cephalosporin-C deacetylase activity"/>
    <property type="evidence" value="ECO:0007669"/>
    <property type="project" value="UniProtKB-EC"/>
</dbReference>
<evidence type="ECO:0000313" key="4">
    <source>
        <dbReference type="EMBL" id="MBB6032336.1"/>
    </source>
</evidence>
<dbReference type="InterPro" id="IPR029058">
    <property type="entry name" value="AB_hydrolase_fold"/>
</dbReference>
<sequence length="325" mass="35395">MWFDLSPEKLRDYRPDREEPGDFDRFWLDTLAEARTHELAATFLPFDSLLATVDVFDVTFAGYAGDPVRGWFIVPRGLPDEPLPCVVSYIGYGGGRGKPHEHLFWSAAGYANFVMDTRGQGGRGYGGGGATGDPDPVGASANDGYMTRGIESPDTYYYRRVFTDAARAIEAARSHPRVDASRIVLAGGSQGGGITLAAAGLVPDVAAALPDVPFLCHFRRATTLVDQEPYNQIGNFLRSRRDLVETAYETLSYFDGMNFAARATAPALFSTALCDQICPPSTVFAAYNHYAGPKDIKVWHFNGHEGGGPYQAEAQLEFLAKSGLR</sequence>
<dbReference type="Pfam" id="PF05448">
    <property type="entry name" value="AXE1"/>
    <property type="match status" value="1"/>
</dbReference>
<evidence type="ECO:0000256" key="2">
    <source>
        <dbReference type="PIRSR" id="PIRSR639069-2"/>
    </source>
</evidence>
<proteinExistence type="predicted"/>
<dbReference type="PANTHER" id="PTHR40111">
    <property type="entry name" value="CEPHALOSPORIN-C DEACETYLASE"/>
    <property type="match status" value="1"/>
</dbReference>
<evidence type="ECO:0000259" key="3">
    <source>
        <dbReference type="Pfam" id="PF05448"/>
    </source>
</evidence>
<dbReference type="Gene3D" id="3.40.50.1820">
    <property type="entry name" value="alpha/beta hydrolase"/>
    <property type="match status" value="1"/>
</dbReference>
<comment type="caution">
    <text evidence="4">The sequence shown here is derived from an EMBL/GenBank/DDBJ whole genome shotgun (WGS) entry which is preliminary data.</text>
</comment>
<evidence type="ECO:0000256" key="1">
    <source>
        <dbReference type="PIRSR" id="PIRSR639069-1"/>
    </source>
</evidence>